<gene>
    <name evidence="2" type="ORF">ACFPXP_20735</name>
</gene>
<proteinExistence type="predicted"/>
<dbReference type="Proteomes" id="UP001596250">
    <property type="component" value="Unassembled WGS sequence"/>
</dbReference>
<evidence type="ECO:0000256" key="1">
    <source>
        <dbReference type="SAM" id="Phobius"/>
    </source>
</evidence>
<protein>
    <recommendedName>
        <fullName evidence="4">DUF2157 domain-containing protein</fullName>
    </recommendedName>
</protein>
<comment type="caution">
    <text evidence="2">The sequence shown here is derived from an EMBL/GenBank/DDBJ whole genome shotgun (WGS) entry which is preliminary data.</text>
</comment>
<feature type="transmembrane region" description="Helical" evidence="1">
    <location>
        <begin position="190"/>
        <end position="211"/>
    </location>
</feature>
<sequence length="276" mass="31533">MDSQKRTIILKEIEHWRRSKLLPEQYCDFLYNLYADDENEGGSTVQRSVKRIQSSGLKSWSLGFGLVGVVLLLLLNFRHFPLLAQVAISICIVIALGGYGVHLRWKKPLVSHVFIGLACVTLLLMGIIILKQHTGGQEGYLLLYILLCSILWAVLGIVLKMPVFHFCGIISLLLFYSWILHGRIESDAPWYKIQIMWLPLSLLFIWIGWLFTTRSKKIGVVYLLAGALLWFAPEMYQTAVHAEVGNSVQISFMVKLAFSASVLFIFRKKWTEWVIS</sequence>
<reference evidence="3" key="1">
    <citation type="journal article" date="2019" name="Int. J. Syst. Evol. Microbiol.">
        <title>The Global Catalogue of Microorganisms (GCM) 10K type strain sequencing project: providing services to taxonomists for standard genome sequencing and annotation.</title>
        <authorList>
            <consortium name="The Broad Institute Genomics Platform"/>
            <consortium name="The Broad Institute Genome Sequencing Center for Infectious Disease"/>
            <person name="Wu L."/>
            <person name="Ma J."/>
        </authorList>
    </citation>
    <scope>NUCLEOTIDE SEQUENCE [LARGE SCALE GENOMIC DNA]</scope>
    <source>
        <strain evidence="3">CCM 8749</strain>
    </source>
</reference>
<feature type="transmembrane region" description="Helical" evidence="1">
    <location>
        <begin position="83"/>
        <end position="102"/>
    </location>
</feature>
<evidence type="ECO:0000313" key="2">
    <source>
        <dbReference type="EMBL" id="MFC5988836.1"/>
    </source>
</evidence>
<accession>A0ABW1IUU0</accession>
<keyword evidence="1" id="KW-0812">Transmembrane</keyword>
<feature type="transmembrane region" description="Helical" evidence="1">
    <location>
        <begin position="57"/>
        <end position="77"/>
    </location>
</feature>
<dbReference type="RefSeq" id="WP_379896347.1">
    <property type="nucleotide sequence ID" value="NZ_CBCSCT010000007.1"/>
</dbReference>
<feature type="transmembrane region" description="Helical" evidence="1">
    <location>
        <begin position="248"/>
        <end position="266"/>
    </location>
</feature>
<keyword evidence="3" id="KW-1185">Reference proteome</keyword>
<feature type="transmembrane region" description="Helical" evidence="1">
    <location>
        <begin position="109"/>
        <end position="129"/>
    </location>
</feature>
<evidence type="ECO:0000313" key="3">
    <source>
        <dbReference type="Proteomes" id="UP001596250"/>
    </source>
</evidence>
<name>A0ABW1IUU0_9BACL</name>
<organism evidence="2 3">
    <name type="scientific">Marinicrinis lubricantis</name>
    <dbReference type="NCBI Taxonomy" id="2086470"/>
    <lineage>
        <taxon>Bacteria</taxon>
        <taxon>Bacillati</taxon>
        <taxon>Bacillota</taxon>
        <taxon>Bacilli</taxon>
        <taxon>Bacillales</taxon>
        <taxon>Paenibacillaceae</taxon>
    </lineage>
</organism>
<dbReference type="EMBL" id="JBHSQV010000185">
    <property type="protein sequence ID" value="MFC5988836.1"/>
    <property type="molecule type" value="Genomic_DNA"/>
</dbReference>
<feature type="transmembrane region" description="Helical" evidence="1">
    <location>
        <begin position="166"/>
        <end position="184"/>
    </location>
</feature>
<keyword evidence="1" id="KW-1133">Transmembrane helix</keyword>
<evidence type="ECO:0008006" key="4">
    <source>
        <dbReference type="Google" id="ProtNLM"/>
    </source>
</evidence>
<feature type="transmembrane region" description="Helical" evidence="1">
    <location>
        <begin position="218"/>
        <end position="236"/>
    </location>
</feature>
<keyword evidence="1" id="KW-0472">Membrane</keyword>
<feature type="transmembrane region" description="Helical" evidence="1">
    <location>
        <begin position="141"/>
        <end position="159"/>
    </location>
</feature>